<proteinExistence type="inferred from homology"/>
<evidence type="ECO:0000313" key="6">
    <source>
        <dbReference type="EMBL" id="MDW5593580.1"/>
    </source>
</evidence>
<dbReference type="InterPro" id="IPR050555">
    <property type="entry name" value="Bact_Solute-Bind_Prot2"/>
</dbReference>
<feature type="region of interest" description="Disordered" evidence="3">
    <location>
        <begin position="39"/>
        <end position="62"/>
    </location>
</feature>
<dbReference type="InterPro" id="IPR028082">
    <property type="entry name" value="Peripla_BP_I"/>
</dbReference>
<comment type="subcellular location">
    <subcellularLocation>
        <location evidence="1">Cell envelope</location>
    </subcellularLocation>
</comment>
<organism evidence="6 7">
    <name type="scientific">Conexibacter stalactiti</name>
    <dbReference type="NCBI Taxonomy" id="1940611"/>
    <lineage>
        <taxon>Bacteria</taxon>
        <taxon>Bacillati</taxon>
        <taxon>Actinomycetota</taxon>
        <taxon>Thermoleophilia</taxon>
        <taxon>Solirubrobacterales</taxon>
        <taxon>Conexibacteraceae</taxon>
        <taxon>Conexibacter</taxon>
    </lineage>
</organism>
<feature type="chain" id="PRO_5045136032" evidence="4">
    <location>
        <begin position="30"/>
        <end position="358"/>
    </location>
</feature>
<comment type="caution">
    <text evidence="6">The sequence shown here is derived from an EMBL/GenBank/DDBJ whole genome shotgun (WGS) entry which is preliminary data.</text>
</comment>
<dbReference type="Pfam" id="PF13407">
    <property type="entry name" value="Peripla_BP_4"/>
    <property type="match status" value="1"/>
</dbReference>
<feature type="signal peptide" evidence="4">
    <location>
        <begin position="1"/>
        <end position="29"/>
    </location>
</feature>
<reference evidence="7" key="1">
    <citation type="submission" date="2023-07" db="EMBL/GenBank/DDBJ databases">
        <title>Conexibacter stalactiti sp. nov., isolated from stalactites in a lava cave and emended description of the genus Conexibacter.</title>
        <authorList>
            <person name="Lee S.D."/>
        </authorList>
    </citation>
    <scope>NUCLEOTIDE SEQUENCE [LARGE SCALE GENOMIC DNA]</scope>
    <source>
        <strain evidence="7">KCTC 39840</strain>
    </source>
</reference>
<reference evidence="6 7" key="2">
    <citation type="submission" date="2023-10" db="EMBL/GenBank/DDBJ databases">
        <authorList>
            <person name="Han X.F."/>
        </authorList>
    </citation>
    <scope>NUCLEOTIDE SEQUENCE [LARGE SCALE GENOMIC DNA]</scope>
    <source>
        <strain evidence="6 7">KCTC 39840</strain>
    </source>
</reference>
<feature type="domain" description="Periplasmic binding protein" evidence="5">
    <location>
        <begin position="76"/>
        <end position="323"/>
    </location>
</feature>
<evidence type="ECO:0000256" key="4">
    <source>
        <dbReference type="SAM" id="SignalP"/>
    </source>
</evidence>
<keyword evidence="4" id="KW-0732">Signal</keyword>
<comment type="similarity">
    <text evidence="2">Belongs to the bacterial solute-binding protein 2 family.</text>
</comment>
<accession>A0ABU4HK05</accession>
<evidence type="ECO:0000256" key="2">
    <source>
        <dbReference type="ARBA" id="ARBA00007639"/>
    </source>
</evidence>
<dbReference type="InterPro" id="IPR025997">
    <property type="entry name" value="SBP_2_dom"/>
</dbReference>
<evidence type="ECO:0000256" key="1">
    <source>
        <dbReference type="ARBA" id="ARBA00004196"/>
    </source>
</evidence>
<evidence type="ECO:0000256" key="3">
    <source>
        <dbReference type="SAM" id="MobiDB-lite"/>
    </source>
</evidence>
<sequence>MDTYTPSGRRKPLRLLALLALALTALVFAACGSSNDDDGGDTAAATQAADASAETTAADDAPAEDKGKLLWVQPMRNHPVHRIMQGGFLSECKRLGYECEIVGAEALDMPASAPLAEAVLAKGDIKGVGVYAYDPSTYPFIARWGKDYPIVSWHIPVREGEAPGLRAVTGTVPTDYAVESARAIGREIGCRGTVAVTEGSFNTVENLVARVFTETLGDECPDVKVLEPQEEGFDVPAAKAKAVSILQANPDTVAAFSTTGGGPVTWAGAADQAGKRLTIIGMDYVRQNLDLVKDGRVFAVVGQPLFEEGAKTADLLDQLVAGDTVAYDNPLPATIITRDQVARFEGMLDEADEATKGL</sequence>
<evidence type="ECO:0000259" key="5">
    <source>
        <dbReference type="Pfam" id="PF13407"/>
    </source>
</evidence>
<gene>
    <name evidence="6" type="ORF">R7226_04485</name>
</gene>
<dbReference type="Gene3D" id="3.40.50.2300">
    <property type="match status" value="2"/>
</dbReference>
<evidence type="ECO:0000313" key="7">
    <source>
        <dbReference type="Proteomes" id="UP001284601"/>
    </source>
</evidence>
<feature type="compositionally biased region" description="Low complexity" evidence="3">
    <location>
        <begin position="41"/>
        <end position="60"/>
    </location>
</feature>
<keyword evidence="7" id="KW-1185">Reference proteome</keyword>
<dbReference type="RefSeq" id="WP_318595841.1">
    <property type="nucleotide sequence ID" value="NZ_JAWSTH010000006.1"/>
</dbReference>
<name>A0ABU4HK05_9ACTN</name>
<protein>
    <submittedName>
        <fullName evidence="6">Substrate-binding domain-containing protein</fullName>
    </submittedName>
</protein>
<dbReference type="SUPFAM" id="SSF53822">
    <property type="entry name" value="Periplasmic binding protein-like I"/>
    <property type="match status" value="1"/>
</dbReference>
<dbReference type="Proteomes" id="UP001284601">
    <property type="component" value="Unassembled WGS sequence"/>
</dbReference>
<dbReference type="EMBL" id="JAWSTH010000006">
    <property type="protein sequence ID" value="MDW5593580.1"/>
    <property type="molecule type" value="Genomic_DNA"/>
</dbReference>
<dbReference type="PANTHER" id="PTHR30036:SF7">
    <property type="entry name" value="ABC TRANSPORTER PERIPLASMIC-BINDING PROTEIN YPHF"/>
    <property type="match status" value="1"/>
</dbReference>
<dbReference type="PANTHER" id="PTHR30036">
    <property type="entry name" value="D-XYLOSE-BINDING PERIPLASMIC PROTEIN"/>
    <property type="match status" value="1"/>
</dbReference>